<evidence type="ECO:0000313" key="2">
    <source>
        <dbReference type="Proteomes" id="UP000186955"/>
    </source>
</evidence>
<organism evidence="1 2">
    <name type="scientific">Penicillium subrubescens</name>
    <dbReference type="NCBI Taxonomy" id="1316194"/>
    <lineage>
        <taxon>Eukaryota</taxon>
        <taxon>Fungi</taxon>
        <taxon>Dikarya</taxon>
        <taxon>Ascomycota</taxon>
        <taxon>Pezizomycotina</taxon>
        <taxon>Eurotiomycetes</taxon>
        <taxon>Eurotiomycetidae</taxon>
        <taxon>Eurotiales</taxon>
        <taxon>Aspergillaceae</taxon>
        <taxon>Penicillium</taxon>
    </lineage>
</organism>
<comment type="caution">
    <text evidence="1">The sequence shown here is derived from an EMBL/GenBank/DDBJ whole genome shotgun (WGS) entry which is preliminary data.</text>
</comment>
<name>A0A1Q5SYD3_9EURO</name>
<accession>A0A1Q5SYD3</accession>
<gene>
    <name evidence="1" type="ORF">PENSUB_12555</name>
</gene>
<dbReference type="AlphaFoldDB" id="A0A1Q5SYD3"/>
<evidence type="ECO:0000313" key="1">
    <source>
        <dbReference type="EMBL" id="OKO92960.1"/>
    </source>
</evidence>
<reference evidence="1 2" key="1">
    <citation type="submission" date="2016-10" db="EMBL/GenBank/DDBJ databases">
        <title>Genome sequence of the ascomycete fungus Penicillium subrubescens.</title>
        <authorList>
            <person name="De Vries R.P."/>
            <person name="Peng M."/>
            <person name="Dilokpimol A."/>
            <person name="Hilden K."/>
            <person name="Makela M.R."/>
            <person name="Grigoriev I."/>
            <person name="Riley R."/>
            <person name="Granchi Z."/>
        </authorList>
    </citation>
    <scope>NUCLEOTIDE SEQUENCE [LARGE SCALE GENOMIC DNA]</scope>
    <source>
        <strain evidence="1 2">CBS 132785</strain>
    </source>
</reference>
<dbReference type="Proteomes" id="UP000186955">
    <property type="component" value="Unassembled WGS sequence"/>
</dbReference>
<dbReference type="EMBL" id="MNBE01000735">
    <property type="protein sequence ID" value="OKO92960.1"/>
    <property type="molecule type" value="Genomic_DNA"/>
</dbReference>
<keyword evidence="2" id="KW-1185">Reference proteome</keyword>
<protein>
    <submittedName>
        <fullName evidence="1">Uncharacterized protein</fullName>
    </submittedName>
</protein>
<proteinExistence type="predicted"/>
<sequence>MEVDLNDPNDEDVEEISNIHMICRAQPYEIIFSNACNDTLWFHYGKYALK</sequence>